<dbReference type="GO" id="GO:0016787">
    <property type="term" value="F:hydrolase activity"/>
    <property type="evidence" value="ECO:0007669"/>
    <property type="project" value="UniProtKB-KW"/>
</dbReference>
<sequence length="278" mass="31315">MPVGSGRSLAFFSAPHLDQEGLFIVVTPLMALAEDMGRRLGQNHAVHGGIYPQFSAQNGQLIFVVARHAEADRFLGWLEVQSSHLWHVFIDECHHIYLSTTYHACFHLFHRLTKLNKPFTFLSSTVLPQSIPLLCSAMGISQEMLQIICAPIARPNISYSITHIPEAENMLDVVMGFCHNFQLGPDDCGIIYSRTIADAKLLAEVLRCEYYASKVDLDEEINMGKKWAIIKRWQQGKGVANRWIVRTQCFGEGIDQSNVQITAHYNVMTLLDIIEQTG</sequence>
<dbReference type="EMBL" id="JAUEPR010000004">
    <property type="protein sequence ID" value="KAK0485631.1"/>
    <property type="molecule type" value="Genomic_DNA"/>
</dbReference>
<proteinExistence type="inferred from homology"/>
<dbReference type="GO" id="GO:0000724">
    <property type="term" value="P:double-strand break repair via homologous recombination"/>
    <property type="evidence" value="ECO:0007669"/>
    <property type="project" value="TreeGrafter"/>
</dbReference>
<organism evidence="3 4">
    <name type="scientific">Armillaria novae-zelandiae</name>
    <dbReference type="NCBI Taxonomy" id="153914"/>
    <lineage>
        <taxon>Eukaryota</taxon>
        <taxon>Fungi</taxon>
        <taxon>Dikarya</taxon>
        <taxon>Basidiomycota</taxon>
        <taxon>Agaricomycotina</taxon>
        <taxon>Agaricomycetes</taxon>
        <taxon>Agaricomycetidae</taxon>
        <taxon>Agaricales</taxon>
        <taxon>Marasmiineae</taxon>
        <taxon>Physalacriaceae</taxon>
        <taxon>Armillaria</taxon>
    </lineage>
</organism>
<evidence type="ECO:0000313" key="3">
    <source>
        <dbReference type="EMBL" id="KAK0485631.1"/>
    </source>
</evidence>
<dbReference type="GO" id="GO:0043138">
    <property type="term" value="F:3'-5' DNA helicase activity"/>
    <property type="evidence" value="ECO:0007669"/>
    <property type="project" value="TreeGrafter"/>
</dbReference>
<dbReference type="InterPro" id="IPR014001">
    <property type="entry name" value="Helicase_ATP-bd"/>
</dbReference>
<dbReference type="GO" id="GO:0009378">
    <property type="term" value="F:four-way junction helicase activity"/>
    <property type="evidence" value="ECO:0007669"/>
    <property type="project" value="TreeGrafter"/>
</dbReference>
<keyword evidence="4" id="KW-1185">Reference proteome</keyword>
<dbReference type="PROSITE" id="PS51192">
    <property type="entry name" value="HELICASE_ATP_BIND_1"/>
    <property type="match status" value="1"/>
</dbReference>
<dbReference type="InterPro" id="IPR027417">
    <property type="entry name" value="P-loop_NTPase"/>
</dbReference>
<comment type="caution">
    <text evidence="3">The sequence shown here is derived from an EMBL/GenBank/DDBJ whole genome shotgun (WGS) entry which is preliminary data.</text>
</comment>
<dbReference type="PANTHER" id="PTHR13710">
    <property type="entry name" value="DNA HELICASE RECQ FAMILY MEMBER"/>
    <property type="match status" value="1"/>
</dbReference>
<comment type="similarity">
    <text evidence="1">Belongs to the helicase family. RecQ subfamily.</text>
</comment>
<evidence type="ECO:0000313" key="4">
    <source>
        <dbReference type="Proteomes" id="UP001175227"/>
    </source>
</evidence>
<dbReference type="GO" id="GO:0005694">
    <property type="term" value="C:chromosome"/>
    <property type="evidence" value="ECO:0007669"/>
    <property type="project" value="TreeGrafter"/>
</dbReference>
<dbReference type="AlphaFoldDB" id="A0AA39PKZ2"/>
<accession>A0AA39PKZ2</accession>
<reference evidence="3" key="1">
    <citation type="submission" date="2023-06" db="EMBL/GenBank/DDBJ databases">
        <authorList>
            <consortium name="Lawrence Berkeley National Laboratory"/>
            <person name="Ahrendt S."/>
            <person name="Sahu N."/>
            <person name="Indic B."/>
            <person name="Wong-Bajracharya J."/>
            <person name="Merenyi Z."/>
            <person name="Ke H.-M."/>
            <person name="Monk M."/>
            <person name="Kocsube S."/>
            <person name="Drula E."/>
            <person name="Lipzen A."/>
            <person name="Balint B."/>
            <person name="Henrissat B."/>
            <person name="Andreopoulos B."/>
            <person name="Martin F.M."/>
            <person name="Harder C.B."/>
            <person name="Rigling D."/>
            <person name="Ford K.L."/>
            <person name="Foster G.D."/>
            <person name="Pangilinan J."/>
            <person name="Papanicolaou A."/>
            <person name="Barry K."/>
            <person name="LaButti K."/>
            <person name="Viragh M."/>
            <person name="Koriabine M."/>
            <person name="Yan M."/>
            <person name="Riley R."/>
            <person name="Champramary S."/>
            <person name="Plett K.L."/>
            <person name="Tsai I.J."/>
            <person name="Slot J."/>
            <person name="Sipos G."/>
            <person name="Plett J."/>
            <person name="Nagy L.G."/>
            <person name="Grigoriev I.V."/>
        </authorList>
    </citation>
    <scope>NUCLEOTIDE SEQUENCE</scope>
    <source>
        <strain evidence="3">ICMP 16352</strain>
    </source>
</reference>
<dbReference type="Gene3D" id="3.40.50.300">
    <property type="entry name" value="P-loop containing nucleotide triphosphate hydrolases"/>
    <property type="match status" value="2"/>
</dbReference>
<name>A0AA39PKZ2_9AGAR</name>
<evidence type="ECO:0000256" key="1">
    <source>
        <dbReference type="ARBA" id="ARBA00005446"/>
    </source>
</evidence>
<evidence type="ECO:0000259" key="2">
    <source>
        <dbReference type="PROSITE" id="PS51192"/>
    </source>
</evidence>
<dbReference type="Proteomes" id="UP001175227">
    <property type="component" value="Unassembled WGS sequence"/>
</dbReference>
<dbReference type="SUPFAM" id="SSF52540">
    <property type="entry name" value="P-loop containing nucleoside triphosphate hydrolases"/>
    <property type="match status" value="1"/>
</dbReference>
<dbReference type="PANTHER" id="PTHR13710:SF154">
    <property type="entry name" value="RECQ HELICASE, PUTATIVE (AFU_ORTHOLOGUE AFUA_6G14720)-RELATED"/>
    <property type="match status" value="1"/>
</dbReference>
<dbReference type="GO" id="GO:0005737">
    <property type="term" value="C:cytoplasm"/>
    <property type="evidence" value="ECO:0007669"/>
    <property type="project" value="TreeGrafter"/>
</dbReference>
<keyword evidence="3" id="KW-0378">Hydrolase</keyword>
<protein>
    <submittedName>
        <fullName evidence="3">P-loop containing nucleoside triphosphate hydrolase protein</fullName>
    </submittedName>
</protein>
<feature type="domain" description="Helicase ATP-binding" evidence="2">
    <location>
        <begin position="1"/>
        <end position="144"/>
    </location>
</feature>
<gene>
    <name evidence="3" type="ORF">IW261DRAFT_1661385</name>
</gene>